<accession>A0A4Y6UTU8</accession>
<feature type="domain" description="Tyr recombinase" evidence="6">
    <location>
        <begin position="110"/>
        <end position="300"/>
    </location>
</feature>
<protein>
    <submittedName>
        <fullName evidence="8">Tyrosine-type recombinase/integrase</fullName>
    </submittedName>
</protein>
<name>A0A4Y6UTU8_SACBS</name>
<dbReference type="Gene3D" id="1.10.443.10">
    <property type="entry name" value="Intergrase catalytic core"/>
    <property type="match status" value="1"/>
</dbReference>
<evidence type="ECO:0000313" key="9">
    <source>
        <dbReference type="Proteomes" id="UP000316968"/>
    </source>
</evidence>
<dbReference type="InterPro" id="IPR010998">
    <property type="entry name" value="Integrase_recombinase_N"/>
</dbReference>
<evidence type="ECO:0000259" key="7">
    <source>
        <dbReference type="PROSITE" id="PS51900"/>
    </source>
</evidence>
<dbReference type="Gene3D" id="1.10.150.130">
    <property type="match status" value="1"/>
</dbReference>
<dbReference type="CDD" id="cd00397">
    <property type="entry name" value="DNA_BRE_C"/>
    <property type="match status" value="1"/>
</dbReference>
<dbReference type="SUPFAM" id="SSF56349">
    <property type="entry name" value="DNA breaking-rejoining enzymes"/>
    <property type="match status" value="1"/>
</dbReference>
<proteinExistence type="inferred from homology"/>
<evidence type="ECO:0000313" key="8">
    <source>
        <dbReference type="EMBL" id="QDH19781.1"/>
    </source>
</evidence>
<dbReference type="Pfam" id="PF02899">
    <property type="entry name" value="Phage_int_SAM_1"/>
    <property type="match status" value="1"/>
</dbReference>
<gene>
    <name evidence="8" type="ORF">FFV09_02205</name>
</gene>
<reference evidence="8 9" key="1">
    <citation type="submission" date="2019-06" db="EMBL/GenBank/DDBJ databases">
        <title>Saccharibacillus brassicae sp. nov., an endophytic bacterium isolated from Chinese cabbage seeds (Brassica pekinensis).</title>
        <authorList>
            <person name="Jiang L."/>
            <person name="Lee J."/>
            <person name="Kim S.W."/>
        </authorList>
    </citation>
    <scope>NUCLEOTIDE SEQUENCE [LARGE SCALE GENOMIC DNA]</scope>
    <source>
        <strain evidence="9">KCTC 43072 / ATSA2</strain>
    </source>
</reference>
<dbReference type="GO" id="GO:0006310">
    <property type="term" value="P:DNA recombination"/>
    <property type="evidence" value="ECO:0007669"/>
    <property type="project" value="UniProtKB-KW"/>
</dbReference>
<sequence length="307" mass="36168">MLLKFALAEFKSDREYRNVSPRTLSSYFMTLNEFHEYAIKHEVLNLEDCTQSLVKSYLVYCGKEKKNNPTTVNSKLHTLKIFFNYFEKEMEIFTQKTNPTKRIGFAQEEVKIEVFTDAQIKQMLNYFQRLKYRDKTFHAYRGYFLIIFLLSSACRLGETVNLRWSDVNLRDQVITVTGKKRTASSLPMADKLKKEFLEYKLFVETNFAVMPEYVFTDREGKQITDNALKMLFKHLKEQMNFKNVRLSAHTFRHTAAHRMIMAGCDIGTVQKILRHSNVSMTLRYFALWGTALAEQNEKFNPLNNLDI</sequence>
<evidence type="ECO:0000256" key="5">
    <source>
        <dbReference type="PROSITE-ProRule" id="PRU01248"/>
    </source>
</evidence>
<dbReference type="PANTHER" id="PTHR30349:SF41">
    <property type="entry name" value="INTEGRASE_RECOMBINASE PROTEIN MJ0367-RELATED"/>
    <property type="match status" value="1"/>
</dbReference>
<comment type="similarity">
    <text evidence="1">Belongs to the 'phage' integrase family.</text>
</comment>
<dbReference type="PANTHER" id="PTHR30349">
    <property type="entry name" value="PHAGE INTEGRASE-RELATED"/>
    <property type="match status" value="1"/>
</dbReference>
<keyword evidence="2" id="KW-0229">DNA integration</keyword>
<dbReference type="InterPro" id="IPR013762">
    <property type="entry name" value="Integrase-like_cat_sf"/>
</dbReference>
<dbReference type="KEGG" id="saca:FFV09_02205"/>
<evidence type="ECO:0000259" key="6">
    <source>
        <dbReference type="PROSITE" id="PS51898"/>
    </source>
</evidence>
<keyword evidence="9" id="KW-1185">Reference proteome</keyword>
<dbReference type="OrthoDB" id="107900at2"/>
<dbReference type="EMBL" id="CP041217">
    <property type="protein sequence ID" value="QDH19781.1"/>
    <property type="molecule type" value="Genomic_DNA"/>
</dbReference>
<evidence type="ECO:0000256" key="1">
    <source>
        <dbReference type="ARBA" id="ARBA00008857"/>
    </source>
</evidence>
<dbReference type="InterPro" id="IPR044068">
    <property type="entry name" value="CB"/>
</dbReference>
<evidence type="ECO:0000256" key="4">
    <source>
        <dbReference type="ARBA" id="ARBA00023172"/>
    </source>
</evidence>
<feature type="domain" description="Core-binding (CB)" evidence="7">
    <location>
        <begin position="1"/>
        <end position="87"/>
    </location>
</feature>
<evidence type="ECO:0000256" key="3">
    <source>
        <dbReference type="ARBA" id="ARBA00023125"/>
    </source>
</evidence>
<keyword evidence="4" id="KW-0233">DNA recombination</keyword>
<keyword evidence="3 5" id="KW-0238">DNA-binding</keyword>
<dbReference type="Proteomes" id="UP000316968">
    <property type="component" value="Chromosome"/>
</dbReference>
<dbReference type="GO" id="GO:0003677">
    <property type="term" value="F:DNA binding"/>
    <property type="evidence" value="ECO:0007669"/>
    <property type="project" value="UniProtKB-UniRule"/>
</dbReference>
<organism evidence="8 9">
    <name type="scientific">Saccharibacillus brassicae</name>
    <dbReference type="NCBI Taxonomy" id="2583377"/>
    <lineage>
        <taxon>Bacteria</taxon>
        <taxon>Bacillati</taxon>
        <taxon>Bacillota</taxon>
        <taxon>Bacilli</taxon>
        <taxon>Bacillales</taxon>
        <taxon>Paenibacillaceae</taxon>
        <taxon>Saccharibacillus</taxon>
    </lineage>
</organism>
<dbReference type="GO" id="GO:0015074">
    <property type="term" value="P:DNA integration"/>
    <property type="evidence" value="ECO:0007669"/>
    <property type="project" value="UniProtKB-KW"/>
</dbReference>
<dbReference type="InterPro" id="IPR050090">
    <property type="entry name" value="Tyrosine_recombinase_XerCD"/>
</dbReference>
<dbReference type="InterPro" id="IPR002104">
    <property type="entry name" value="Integrase_catalytic"/>
</dbReference>
<dbReference type="PROSITE" id="PS51900">
    <property type="entry name" value="CB"/>
    <property type="match status" value="1"/>
</dbReference>
<evidence type="ECO:0000256" key="2">
    <source>
        <dbReference type="ARBA" id="ARBA00022908"/>
    </source>
</evidence>
<dbReference type="RefSeq" id="WP_141446168.1">
    <property type="nucleotide sequence ID" value="NZ_CP041217.1"/>
</dbReference>
<dbReference type="Pfam" id="PF00589">
    <property type="entry name" value="Phage_integrase"/>
    <property type="match status" value="1"/>
</dbReference>
<dbReference type="AlphaFoldDB" id="A0A4Y6UTU8"/>
<dbReference type="PROSITE" id="PS51898">
    <property type="entry name" value="TYR_RECOMBINASE"/>
    <property type="match status" value="1"/>
</dbReference>
<dbReference type="InterPro" id="IPR011010">
    <property type="entry name" value="DNA_brk_join_enz"/>
</dbReference>
<dbReference type="InterPro" id="IPR004107">
    <property type="entry name" value="Integrase_SAM-like_N"/>
</dbReference>